<keyword evidence="2 6" id="KW-0812">Transmembrane</keyword>
<dbReference type="GO" id="GO:0016020">
    <property type="term" value="C:membrane"/>
    <property type="evidence" value="ECO:0007669"/>
    <property type="project" value="UniProtKB-SubCell"/>
</dbReference>
<keyword evidence="9" id="KW-1185">Reference proteome</keyword>
<keyword evidence="4 6" id="KW-0472">Membrane</keyword>
<feature type="transmembrane region" description="Helical" evidence="6">
    <location>
        <begin position="249"/>
        <end position="271"/>
    </location>
</feature>
<comment type="subcellular location">
    <subcellularLocation>
        <location evidence="1">Membrane</location>
        <topology evidence="1">Multi-pass membrane protein</topology>
    </subcellularLocation>
</comment>
<dbReference type="EMBL" id="MAVT02003024">
    <property type="protein sequence ID" value="POS68855.1"/>
    <property type="molecule type" value="Genomic_DNA"/>
</dbReference>
<reference evidence="8" key="1">
    <citation type="submission" date="2017-09" db="EMBL/GenBank/DDBJ databases">
        <title>Polyketide synthases of a Diaporthe helianthi virulent isolate.</title>
        <authorList>
            <person name="Baroncelli R."/>
        </authorList>
    </citation>
    <scope>NUCLEOTIDE SEQUENCE [LARGE SCALE GENOMIC DNA]</scope>
    <source>
        <strain evidence="8">7/96</strain>
    </source>
</reference>
<feature type="transmembrane region" description="Helical" evidence="6">
    <location>
        <begin position="134"/>
        <end position="157"/>
    </location>
</feature>
<keyword evidence="3 6" id="KW-1133">Transmembrane helix</keyword>
<feature type="domain" description="Rhodopsin" evidence="7">
    <location>
        <begin position="45"/>
        <end position="275"/>
    </location>
</feature>
<feature type="transmembrane region" description="Helical" evidence="6">
    <location>
        <begin position="20"/>
        <end position="47"/>
    </location>
</feature>
<dbReference type="Proteomes" id="UP000094444">
    <property type="component" value="Unassembled WGS sequence"/>
</dbReference>
<evidence type="ECO:0000256" key="1">
    <source>
        <dbReference type="ARBA" id="ARBA00004141"/>
    </source>
</evidence>
<dbReference type="AlphaFoldDB" id="A0A2P5HF27"/>
<name>A0A2P5HF27_DIAHE</name>
<feature type="transmembrane region" description="Helical" evidence="6">
    <location>
        <begin position="217"/>
        <end position="237"/>
    </location>
</feature>
<dbReference type="Pfam" id="PF20684">
    <property type="entry name" value="Fung_rhodopsin"/>
    <property type="match status" value="1"/>
</dbReference>
<evidence type="ECO:0000256" key="3">
    <source>
        <dbReference type="ARBA" id="ARBA00022989"/>
    </source>
</evidence>
<dbReference type="InParanoid" id="A0A2P5HF27"/>
<evidence type="ECO:0000313" key="9">
    <source>
        <dbReference type="Proteomes" id="UP000094444"/>
    </source>
</evidence>
<evidence type="ECO:0000259" key="7">
    <source>
        <dbReference type="Pfam" id="PF20684"/>
    </source>
</evidence>
<gene>
    <name evidence="8" type="ORF">DHEL01_v212751</name>
</gene>
<evidence type="ECO:0000256" key="2">
    <source>
        <dbReference type="ARBA" id="ARBA00022692"/>
    </source>
</evidence>
<sequence>MASVQNNLPPDIATAKDDTPVVVVTVVMTLVASIFIALRLYGCLYILRRRLYLEEWLSVINQIDLWLTAAFVIKLYATTAAGRRWATLSNAERTKAVFWHNVLTAPSVLGLGLPKLTVVSLLTRVFKPGQLHQAILWGSAILCVVNFVVVILLAWLACSPISAGWDVSITAKKCLDSWIYVKFCYYATTFSAAIDLYLALYPGFVFRKLGWDTRKKLVLSSVMGLGICVTAVATYKITTLKVLTFNNDFTSIIPTVVEANTIMIAASISTLHPVYELIRRRLRGCQAGILVLTDG</sequence>
<dbReference type="InterPro" id="IPR052337">
    <property type="entry name" value="SAT4-like"/>
</dbReference>
<dbReference type="OrthoDB" id="5429740at2759"/>
<protein>
    <submittedName>
        <fullName evidence="8">Integral membrane protein</fullName>
    </submittedName>
</protein>
<dbReference type="PANTHER" id="PTHR33048:SF155">
    <property type="entry name" value="INTEGRAL MEMBRANE PROTEIN"/>
    <property type="match status" value="1"/>
</dbReference>
<dbReference type="InterPro" id="IPR049326">
    <property type="entry name" value="Rhodopsin_dom_fungi"/>
</dbReference>
<evidence type="ECO:0000256" key="5">
    <source>
        <dbReference type="ARBA" id="ARBA00038359"/>
    </source>
</evidence>
<feature type="transmembrane region" description="Helical" evidence="6">
    <location>
        <begin position="185"/>
        <end position="205"/>
    </location>
</feature>
<accession>A0A2P5HF27</accession>
<evidence type="ECO:0000313" key="8">
    <source>
        <dbReference type="EMBL" id="POS68855.1"/>
    </source>
</evidence>
<proteinExistence type="inferred from homology"/>
<organism evidence="8 9">
    <name type="scientific">Diaporthe helianthi</name>
    <dbReference type="NCBI Taxonomy" id="158607"/>
    <lineage>
        <taxon>Eukaryota</taxon>
        <taxon>Fungi</taxon>
        <taxon>Dikarya</taxon>
        <taxon>Ascomycota</taxon>
        <taxon>Pezizomycotina</taxon>
        <taxon>Sordariomycetes</taxon>
        <taxon>Sordariomycetidae</taxon>
        <taxon>Diaporthales</taxon>
        <taxon>Diaporthaceae</taxon>
        <taxon>Diaporthe</taxon>
    </lineage>
</organism>
<evidence type="ECO:0000256" key="6">
    <source>
        <dbReference type="SAM" id="Phobius"/>
    </source>
</evidence>
<dbReference type="STRING" id="158607.A0A2P5HF27"/>
<evidence type="ECO:0000256" key="4">
    <source>
        <dbReference type="ARBA" id="ARBA00023136"/>
    </source>
</evidence>
<comment type="caution">
    <text evidence="8">The sequence shown here is derived from an EMBL/GenBank/DDBJ whole genome shotgun (WGS) entry which is preliminary data.</text>
</comment>
<dbReference type="PANTHER" id="PTHR33048">
    <property type="entry name" value="PTH11-LIKE INTEGRAL MEMBRANE PROTEIN (AFU_ORTHOLOGUE AFUA_5G11245)"/>
    <property type="match status" value="1"/>
</dbReference>
<comment type="similarity">
    <text evidence="5">Belongs to the SAT4 family.</text>
</comment>